<feature type="region of interest" description="Disordered" evidence="1">
    <location>
        <begin position="178"/>
        <end position="239"/>
    </location>
</feature>
<feature type="region of interest" description="Disordered" evidence="1">
    <location>
        <begin position="45"/>
        <end position="82"/>
    </location>
</feature>
<reference evidence="2 3" key="1">
    <citation type="journal article" date="2011" name="J. Bacteriol.">
        <title>Genome sequence of the ethanol-producing Zymomonas mobilis subsp. mobilis lectotype strain ATCC 10988.</title>
        <authorList>
            <person name="Pappas K.M."/>
            <person name="Kouvelis V.N."/>
            <person name="Saunders E."/>
            <person name="Brettin T.S."/>
            <person name="Bruce D."/>
            <person name="Detter C."/>
            <person name="Balakireva M."/>
            <person name="Han C.S."/>
            <person name="Savvakis G."/>
            <person name="Kyrpides N.C."/>
            <person name="Typas M.A."/>
        </authorList>
    </citation>
    <scope>NUCLEOTIDE SEQUENCE [LARGE SCALE GENOMIC DNA]</scope>
    <source>
        <strain evidence="3">ATCC 10988 / DSM 424 / CCUG 17860 / LMG 404 / NCIMB 8938 / NRRL B-806 / ZM1</strain>
    </source>
</reference>
<dbReference type="InterPro" id="IPR024572">
    <property type="entry name" value="RcnB"/>
</dbReference>
<evidence type="ECO:0000313" key="2">
    <source>
        <dbReference type="EMBL" id="AEH62868.1"/>
    </source>
</evidence>
<accession>A0A0H3G242</accession>
<dbReference type="Gene3D" id="3.10.450.160">
    <property type="entry name" value="inner membrane protein cigr"/>
    <property type="match status" value="1"/>
</dbReference>
<feature type="compositionally biased region" description="Pro residues" evidence="1">
    <location>
        <begin position="181"/>
        <end position="191"/>
    </location>
</feature>
<dbReference type="KEGG" id="zmm:Zmob_1034"/>
<dbReference type="eggNOG" id="COG5455">
    <property type="taxonomic scope" value="Bacteria"/>
</dbReference>
<evidence type="ECO:0000313" key="3">
    <source>
        <dbReference type="Proteomes" id="UP000001494"/>
    </source>
</evidence>
<organism evidence="2 3">
    <name type="scientific">Zymomonas mobilis subsp. mobilis (strain ATCC 10988 / DSM 424 / LMG 404 / NCIMB 8938 / NRRL B-806 / ZM1)</name>
    <dbReference type="NCBI Taxonomy" id="555217"/>
    <lineage>
        <taxon>Bacteria</taxon>
        <taxon>Pseudomonadati</taxon>
        <taxon>Pseudomonadota</taxon>
        <taxon>Alphaproteobacteria</taxon>
        <taxon>Sphingomonadales</taxon>
        <taxon>Zymomonadaceae</taxon>
        <taxon>Zymomonas</taxon>
    </lineage>
</organism>
<dbReference type="Pfam" id="PF11776">
    <property type="entry name" value="RcnB"/>
    <property type="match status" value="1"/>
</dbReference>
<gene>
    <name evidence="2" type="ordered locus">Zmob_1034</name>
</gene>
<dbReference type="Proteomes" id="UP000001494">
    <property type="component" value="Chromosome"/>
</dbReference>
<sequence precursor="true">MKIPLPIKRSIWTALIVGGFTCPLYAQAGYSGDFSSDPVVRSVERGSPYVIPPPNSDPQRSGVYQDGNGNGGRGYANPAGQRHFRQGDRLPSEWRSYGQRLPDWAYYGLPAPGNNQQWVRFYQDIFLIDGVGTILAIAGQNNGPAAYYDGYYGNNGYVGGNYYAPPVGYDDYYNYGGAYQPAPPPPPPPPSASIRKRQYKQPEGAAVSPVTEDDANGWRSDPPRQGGVSYDEREEYTPR</sequence>
<dbReference type="OrthoDB" id="7205329at2"/>
<dbReference type="AlphaFoldDB" id="A0A0H3G242"/>
<proteinExistence type="predicted"/>
<dbReference type="RefSeq" id="WP_012817278.1">
    <property type="nucleotide sequence ID" value="NC_017262.1"/>
</dbReference>
<evidence type="ECO:0000256" key="1">
    <source>
        <dbReference type="SAM" id="MobiDB-lite"/>
    </source>
</evidence>
<protein>
    <submittedName>
        <fullName evidence="2">Uncharacterized protein</fullName>
    </submittedName>
</protein>
<dbReference type="EMBL" id="CP002850">
    <property type="protein sequence ID" value="AEH62868.1"/>
    <property type="molecule type" value="Genomic_DNA"/>
</dbReference>
<name>A0A0H3G242_ZYMMA</name>
<dbReference type="HOGENOM" id="CLU_1160751_0_0_5"/>